<dbReference type="STRING" id="28066.RF819_14840"/>
<accession>A0A1T1AYG0</accession>
<evidence type="ECO:0000313" key="2">
    <source>
        <dbReference type="Proteomes" id="UP000190750"/>
    </source>
</evidence>
<gene>
    <name evidence="1" type="ORF">RF819_14840</name>
</gene>
<name>A0A1T1AYG0_RHOFE</name>
<dbReference type="GO" id="GO:0003677">
    <property type="term" value="F:DNA binding"/>
    <property type="evidence" value="ECO:0007669"/>
    <property type="project" value="InterPro"/>
</dbReference>
<protein>
    <recommendedName>
        <fullName evidence="3">DUF2399 domain-containing protein</fullName>
    </recommendedName>
</protein>
<organism evidence="1 2">
    <name type="scientific">Rhodoferax fermentans</name>
    <dbReference type="NCBI Taxonomy" id="28066"/>
    <lineage>
        <taxon>Bacteria</taxon>
        <taxon>Pseudomonadati</taxon>
        <taxon>Pseudomonadota</taxon>
        <taxon>Betaproteobacteria</taxon>
        <taxon>Burkholderiales</taxon>
        <taxon>Comamonadaceae</taxon>
        <taxon>Rhodoferax</taxon>
    </lineage>
</organism>
<dbReference type="InterPro" id="IPR036078">
    <property type="entry name" value="Spo11/TopoVI_A_sf"/>
</dbReference>
<evidence type="ECO:0000313" key="1">
    <source>
        <dbReference type="EMBL" id="OOV09169.1"/>
    </source>
</evidence>
<dbReference type="SUPFAM" id="SSF56726">
    <property type="entry name" value="DNA topoisomerase IV, alpha subunit"/>
    <property type="match status" value="1"/>
</dbReference>
<keyword evidence="2" id="KW-1185">Reference proteome</keyword>
<reference evidence="1 2" key="1">
    <citation type="submission" date="2017-01" db="EMBL/GenBank/DDBJ databases">
        <title>Genome sequencing of Rhodoferax fermentans JCM 7819.</title>
        <authorList>
            <person name="Kim Y.J."/>
            <person name="Farh M.E.-A."/>
            <person name="Yang D.-C."/>
        </authorList>
    </citation>
    <scope>NUCLEOTIDE SEQUENCE [LARGE SCALE GENOMIC DNA]</scope>
    <source>
        <strain evidence="1 2">JCM 7819</strain>
    </source>
</reference>
<evidence type="ECO:0008006" key="3">
    <source>
        <dbReference type="Google" id="ProtNLM"/>
    </source>
</evidence>
<sequence>MLQTTPGSRGKRTRQLPGPLTALPALSSAQQALLLKWLKSDAQERSWQSLLQAAGSSQLEVADALLQTLLLCGGVALKEELHHGQWRPWRVVWTDLEGLQTLAGVSTRSQRDADKASLSMDLQALAQAHPWLSVAVHSLLNDVLTVASKTARAELLQALVVWQQAQRQGMRQDFALAARGHTKAISGTEWDWLEATVPLETLGIGRFEPLIWLAGSIALCAATESIGPPTSWAALGFVGVPCRCLDASLRVARAPQSYWLIENRASFERQASRLPPGTCLVWLPGRPSSAWLQAMRCLLTLAPAPADISCDPDPAGIQIALTAGALWDAAGIPWQAAHMASEIWRAGTTLPLNDYDRRVLAELQATPGLPPGLASLRDDLLSSGTKAEQEGWL</sequence>
<dbReference type="AlphaFoldDB" id="A0A1T1AYG0"/>
<dbReference type="Proteomes" id="UP000190750">
    <property type="component" value="Unassembled WGS sequence"/>
</dbReference>
<proteinExistence type="predicted"/>
<comment type="caution">
    <text evidence="1">The sequence shown here is derived from an EMBL/GenBank/DDBJ whole genome shotgun (WGS) entry which is preliminary data.</text>
</comment>
<dbReference type="EMBL" id="MTJN01000002">
    <property type="protein sequence ID" value="OOV09169.1"/>
    <property type="molecule type" value="Genomic_DNA"/>
</dbReference>
<dbReference type="GO" id="GO:0005694">
    <property type="term" value="C:chromosome"/>
    <property type="evidence" value="ECO:0007669"/>
    <property type="project" value="InterPro"/>
</dbReference>